<dbReference type="SUPFAM" id="SSF51338">
    <property type="entry name" value="Composite domain of metallo-dependent hydrolases"/>
    <property type="match status" value="1"/>
</dbReference>
<dbReference type="Gene3D" id="3.10.310.70">
    <property type="match status" value="1"/>
</dbReference>
<organism evidence="2 3">
    <name type="scientific">Microbacterium murale</name>
    <dbReference type="NCBI Taxonomy" id="1081040"/>
    <lineage>
        <taxon>Bacteria</taxon>
        <taxon>Bacillati</taxon>
        <taxon>Actinomycetota</taxon>
        <taxon>Actinomycetes</taxon>
        <taxon>Micrococcales</taxon>
        <taxon>Microbacteriaceae</taxon>
        <taxon>Microbacterium</taxon>
    </lineage>
</organism>
<protein>
    <submittedName>
        <fullName evidence="2">Amidohydrolase YtcJ</fullName>
    </submittedName>
</protein>
<evidence type="ECO:0000313" key="3">
    <source>
        <dbReference type="Proteomes" id="UP001239085"/>
    </source>
</evidence>
<dbReference type="Gene3D" id="2.30.40.10">
    <property type="entry name" value="Urease, subunit C, domain 1"/>
    <property type="match status" value="1"/>
</dbReference>
<evidence type="ECO:0000259" key="1">
    <source>
        <dbReference type="Pfam" id="PF07969"/>
    </source>
</evidence>
<name>A0ABU0P5V9_9MICO</name>
<dbReference type="InterPro" id="IPR013108">
    <property type="entry name" value="Amidohydro_3"/>
</dbReference>
<dbReference type="SUPFAM" id="SSF51556">
    <property type="entry name" value="Metallo-dependent hydrolases"/>
    <property type="match status" value="1"/>
</dbReference>
<sequence>MSLTLLGARPFGEEPVDIVIRDGLIAEIVPAGTLSAEDGAADGEIVDVSGRWIGPGMWDSHVHFTQHVIRRSRIDLTQTRSAQDVLDVTVRARADGAVLTGGILMGYGFRDGLWAEPATLAAIDEAIGDIPVVLVSGDLHCGWMNSAAASRLGVQLDASGLLREVPWIEVLHSFDQSDALPLSAYRAAADAAASRGVVGIVEFEKTDNVVEWRSRVQNGITSLRVEAAVWPDRLERVIADGWRTGDPIDDQGLVSFGRLKVVVDGSLNTRTAWCWDPYPGMDPSHPLACGMESVPISELSALLERARDAGIDAAVHAIGDRANSEVLDTFAALGMPGVIEHAQLVREDDFARFAELGLVASVQPEHAMDDRDVADHHWAGRTDRAFAFGSLHRAGAELRLGSDAPVAPLDQWISISAATARSRGEREAWHPEQQVPMDVALAASTRSTLAVGQPADLVITGRDPYACDRDELRDMPVAATLLGGRFTWRTI</sequence>
<dbReference type="Pfam" id="PF07969">
    <property type="entry name" value="Amidohydro_3"/>
    <property type="match status" value="1"/>
</dbReference>
<dbReference type="InterPro" id="IPR032466">
    <property type="entry name" value="Metal_Hydrolase"/>
</dbReference>
<accession>A0ABU0P5V9</accession>
<evidence type="ECO:0000313" key="2">
    <source>
        <dbReference type="EMBL" id="MDQ0642708.1"/>
    </source>
</evidence>
<reference evidence="2 3" key="1">
    <citation type="submission" date="2023-07" db="EMBL/GenBank/DDBJ databases">
        <title>Comparative genomics of wheat-associated soil bacteria to identify genetic determinants of phenazine resistance.</title>
        <authorList>
            <person name="Mouncey N."/>
        </authorList>
    </citation>
    <scope>NUCLEOTIDE SEQUENCE [LARGE SCALE GENOMIC DNA]</scope>
    <source>
        <strain evidence="2 3">W2I7</strain>
    </source>
</reference>
<keyword evidence="3" id="KW-1185">Reference proteome</keyword>
<feature type="domain" description="Amidohydrolase 3" evidence="1">
    <location>
        <begin position="44"/>
        <end position="486"/>
    </location>
</feature>
<comment type="caution">
    <text evidence="2">The sequence shown here is derived from an EMBL/GenBank/DDBJ whole genome shotgun (WGS) entry which is preliminary data.</text>
</comment>
<dbReference type="InterPro" id="IPR011059">
    <property type="entry name" value="Metal-dep_hydrolase_composite"/>
</dbReference>
<proteinExistence type="predicted"/>
<dbReference type="Gene3D" id="3.20.20.140">
    <property type="entry name" value="Metal-dependent hydrolases"/>
    <property type="match status" value="2"/>
</dbReference>
<dbReference type="PANTHER" id="PTHR22642">
    <property type="entry name" value="IMIDAZOLONEPROPIONASE"/>
    <property type="match status" value="1"/>
</dbReference>
<dbReference type="PANTHER" id="PTHR22642:SF2">
    <property type="entry name" value="PROTEIN LONG AFTER FAR-RED 3"/>
    <property type="match status" value="1"/>
</dbReference>
<dbReference type="RefSeq" id="WP_307358688.1">
    <property type="nucleotide sequence ID" value="NZ_JAUSXK010000001.1"/>
</dbReference>
<gene>
    <name evidence="2" type="ORF">QFZ46_000868</name>
</gene>
<dbReference type="EMBL" id="JAUSXK010000001">
    <property type="protein sequence ID" value="MDQ0642708.1"/>
    <property type="molecule type" value="Genomic_DNA"/>
</dbReference>
<dbReference type="Proteomes" id="UP001239085">
    <property type="component" value="Unassembled WGS sequence"/>
</dbReference>